<sequence length="330" mass="34031">MPRRVGFPGWKDGGGGGDGAAFPMGVAGPRGPGSSGTERDAGVGHGLEGRVGCGGHIWQRGGQEAHSAALGSRGAAALPDVAQLSAALPPTPRPPGRPPRPHTTPLPPFFSCQATFWGPCPAAGGAQLTPWLGRVRGVGGGASGTFYCFFFSWKTKQNQNASIPHFASILHSAFSITAPSPLVGQCHQTPGYSSPQPRGRCPGLPALTRIQIGSRGLEQLREQGVCRQQMVLDGLQGEASGMGHSPGQSRGNEAEERRSGFPAIVPMGCCRDGHDALHCEVLGMQCSHGSTFHPSGAHCPVAVHGANGEQSSTGAPGLWNKGPQEWGLQG</sequence>
<name>A0A2P4SMZ4_BAMTH</name>
<comment type="caution">
    <text evidence="2">The sequence shown here is derived from an EMBL/GenBank/DDBJ whole genome shotgun (WGS) entry which is preliminary data.</text>
</comment>
<dbReference type="EMBL" id="PPHD01033974">
    <property type="protein sequence ID" value="POI25495.1"/>
    <property type="molecule type" value="Genomic_DNA"/>
</dbReference>
<dbReference type="AlphaFoldDB" id="A0A2P4SMZ4"/>
<reference evidence="2 3" key="1">
    <citation type="submission" date="2018-01" db="EMBL/GenBank/DDBJ databases">
        <title>Comparison of the Chinese Bamboo Partridge and Red Junglefowl genome sequences highlights the importance of demography in genome evolution.</title>
        <authorList>
            <person name="Tiley G.P."/>
            <person name="Kimball R.T."/>
            <person name="Braun E.L."/>
            <person name="Burleigh J.G."/>
        </authorList>
    </citation>
    <scope>NUCLEOTIDE SEQUENCE [LARGE SCALE GENOMIC DNA]</scope>
    <source>
        <strain evidence="2">RTK389</strain>
        <tissue evidence="2">Blood</tissue>
    </source>
</reference>
<dbReference type="Proteomes" id="UP000237246">
    <property type="component" value="Unassembled WGS sequence"/>
</dbReference>
<feature type="region of interest" description="Disordered" evidence="1">
    <location>
        <begin position="237"/>
        <end position="257"/>
    </location>
</feature>
<evidence type="ECO:0000313" key="3">
    <source>
        <dbReference type="Proteomes" id="UP000237246"/>
    </source>
</evidence>
<evidence type="ECO:0000313" key="2">
    <source>
        <dbReference type="EMBL" id="POI25495.1"/>
    </source>
</evidence>
<accession>A0A2P4SMZ4</accession>
<feature type="region of interest" description="Disordered" evidence="1">
    <location>
        <begin position="307"/>
        <end position="330"/>
    </location>
</feature>
<keyword evidence="3" id="KW-1185">Reference proteome</keyword>
<protein>
    <submittedName>
        <fullName evidence="2">Uncharacterized protein</fullName>
    </submittedName>
</protein>
<gene>
    <name evidence="2" type="ORF">CIB84_010754</name>
</gene>
<proteinExistence type="predicted"/>
<organism evidence="2 3">
    <name type="scientific">Bambusicola thoracicus</name>
    <name type="common">Chinese bamboo-partridge</name>
    <name type="synonym">Perdix thoracica</name>
    <dbReference type="NCBI Taxonomy" id="9083"/>
    <lineage>
        <taxon>Eukaryota</taxon>
        <taxon>Metazoa</taxon>
        <taxon>Chordata</taxon>
        <taxon>Craniata</taxon>
        <taxon>Vertebrata</taxon>
        <taxon>Euteleostomi</taxon>
        <taxon>Archelosauria</taxon>
        <taxon>Archosauria</taxon>
        <taxon>Dinosauria</taxon>
        <taxon>Saurischia</taxon>
        <taxon>Theropoda</taxon>
        <taxon>Coelurosauria</taxon>
        <taxon>Aves</taxon>
        <taxon>Neognathae</taxon>
        <taxon>Galloanserae</taxon>
        <taxon>Galliformes</taxon>
        <taxon>Phasianidae</taxon>
        <taxon>Perdicinae</taxon>
        <taxon>Bambusicola</taxon>
    </lineage>
</organism>
<evidence type="ECO:0000256" key="1">
    <source>
        <dbReference type="SAM" id="MobiDB-lite"/>
    </source>
</evidence>